<gene>
    <name evidence="1" type="ORF">METZ01_LOCUS309769</name>
</gene>
<accession>A0A382N9A0</accession>
<protein>
    <submittedName>
        <fullName evidence="1">Uncharacterized protein</fullName>
    </submittedName>
</protein>
<dbReference type="AlphaFoldDB" id="A0A382N9A0"/>
<organism evidence="1">
    <name type="scientific">marine metagenome</name>
    <dbReference type="NCBI Taxonomy" id="408172"/>
    <lineage>
        <taxon>unclassified sequences</taxon>
        <taxon>metagenomes</taxon>
        <taxon>ecological metagenomes</taxon>
    </lineage>
</organism>
<dbReference type="EMBL" id="UINC01098412">
    <property type="protein sequence ID" value="SVC56915.1"/>
    <property type="molecule type" value="Genomic_DNA"/>
</dbReference>
<proteinExistence type="predicted"/>
<name>A0A382N9A0_9ZZZZ</name>
<feature type="non-terminal residue" evidence="1">
    <location>
        <position position="57"/>
    </location>
</feature>
<evidence type="ECO:0000313" key="1">
    <source>
        <dbReference type="EMBL" id="SVC56915.1"/>
    </source>
</evidence>
<reference evidence="1" key="1">
    <citation type="submission" date="2018-05" db="EMBL/GenBank/DDBJ databases">
        <authorList>
            <person name="Lanie J.A."/>
            <person name="Ng W.-L."/>
            <person name="Kazmierczak K.M."/>
            <person name="Andrzejewski T.M."/>
            <person name="Davidsen T.M."/>
            <person name="Wayne K.J."/>
            <person name="Tettelin H."/>
            <person name="Glass J.I."/>
            <person name="Rusch D."/>
            <person name="Podicherti R."/>
            <person name="Tsui H.-C.T."/>
            <person name="Winkler M.E."/>
        </authorList>
    </citation>
    <scope>NUCLEOTIDE SEQUENCE</scope>
</reference>
<sequence length="57" mass="6395">MTCHPGHDPECSILVLFVSEILSHTPGFRVFASLPGMTMKQAFQRVSLPVKFHNQLI</sequence>